<protein>
    <submittedName>
        <fullName evidence="4">GNAT family N-acetyltransferase</fullName>
    </submittedName>
</protein>
<dbReference type="Proteomes" id="UP000659388">
    <property type="component" value="Unassembled WGS sequence"/>
</dbReference>
<accession>A0A937F9J9</accession>
<comment type="caution">
    <text evidence="4">The sequence shown here is derived from an EMBL/GenBank/DDBJ whole genome shotgun (WGS) entry which is preliminary data.</text>
</comment>
<proteinExistence type="predicted"/>
<dbReference type="RefSeq" id="WP_202245998.1">
    <property type="nucleotide sequence ID" value="NZ_JAESIY010000011.1"/>
</dbReference>
<dbReference type="AlphaFoldDB" id="A0A937F9J9"/>
<dbReference type="PANTHER" id="PTHR43420:SF47">
    <property type="entry name" value="N-ACETYLTRANSFERASE DOMAIN-CONTAINING PROTEIN"/>
    <property type="match status" value="1"/>
</dbReference>
<dbReference type="GO" id="GO:0016747">
    <property type="term" value="F:acyltransferase activity, transferring groups other than amino-acyl groups"/>
    <property type="evidence" value="ECO:0007669"/>
    <property type="project" value="InterPro"/>
</dbReference>
<dbReference type="CDD" id="cd04301">
    <property type="entry name" value="NAT_SF"/>
    <property type="match status" value="1"/>
</dbReference>
<organism evidence="4 5">
    <name type="scientific">Fulvivirga sediminis</name>
    <dbReference type="NCBI Taxonomy" id="2803949"/>
    <lineage>
        <taxon>Bacteria</taxon>
        <taxon>Pseudomonadati</taxon>
        <taxon>Bacteroidota</taxon>
        <taxon>Cytophagia</taxon>
        <taxon>Cytophagales</taxon>
        <taxon>Fulvivirgaceae</taxon>
        <taxon>Fulvivirga</taxon>
    </lineage>
</organism>
<dbReference type="Gene3D" id="3.40.630.30">
    <property type="match status" value="1"/>
</dbReference>
<evidence type="ECO:0000313" key="5">
    <source>
        <dbReference type="Proteomes" id="UP000659388"/>
    </source>
</evidence>
<feature type="domain" description="N-acetyltransferase" evidence="3">
    <location>
        <begin position="4"/>
        <end position="172"/>
    </location>
</feature>
<keyword evidence="1" id="KW-0808">Transferase</keyword>
<evidence type="ECO:0000256" key="2">
    <source>
        <dbReference type="ARBA" id="ARBA00023315"/>
    </source>
</evidence>
<dbReference type="InterPro" id="IPR000182">
    <property type="entry name" value="GNAT_dom"/>
</dbReference>
<dbReference type="PANTHER" id="PTHR43420">
    <property type="entry name" value="ACETYLTRANSFERASE"/>
    <property type="match status" value="1"/>
</dbReference>
<reference evidence="4" key="1">
    <citation type="submission" date="2021-01" db="EMBL/GenBank/DDBJ databases">
        <title>Fulvivirga kasyanovii gen. nov., sp nov., a novel member of the phylum Bacteroidetes isolated from seawater in a mussel farm.</title>
        <authorList>
            <person name="Zhao L.-H."/>
            <person name="Wang Z.-J."/>
        </authorList>
    </citation>
    <scope>NUCLEOTIDE SEQUENCE</scope>
    <source>
        <strain evidence="4">2943</strain>
    </source>
</reference>
<gene>
    <name evidence="4" type="ORF">JL102_18780</name>
</gene>
<dbReference type="InterPro" id="IPR050680">
    <property type="entry name" value="YpeA/RimI_acetyltransf"/>
</dbReference>
<keyword evidence="2" id="KW-0012">Acyltransferase</keyword>
<evidence type="ECO:0000256" key="1">
    <source>
        <dbReference type="ARBA" id="ARBA00022679"/>
    </source>
</evidence>
<keyword evidence="5" id="KW-1185">Reference proteome</keyword>
<dbReference type="EMBL" id="JAESIY010000011">
    <property type="protein sequence ID" value="MBL3658205.1"/>
    <property type="molecule type" value="Genomic_DNA"/>
</dbReference>
<evidence type="ECO:0000313" key="4">
    <source>
        <dbReference type="EMBL" id="MBL3658205.1"/>
    </source>
</evidence>
<dbReference type="InterPro" id="IPR016181">
    <property type="entry name" value="Acyl_CoA_acyltransferase"/>
</dbReference>
<evidence type="ECO:0000259" key="3">
    <source>
        <dbReference type="PROSITE" id="PS51186"/>
    </source>
</evidence>
<name>A0A937F9J9_9BACT</name>
<dbReference type="PROSITE" id="PS51186">
    <property type="entry name" value="GNAT"/>
    <property type="match status" value="1"/>
</dbReference>
<dbReference type="SUPFAM" id="SSF55729">
    <property type="entry name" value="Acyl-CoA N-acyltransferases (Nat)"/>
    <property type="match status" value="1"/>
</dbReference>
<sequence>MNDVKFIKCTLNELDQLLDISKATYFEAFLAGESSENVKEYVKNAFSEERLWKELNNPFSEFYLAEHDGEVIGYLKLNHKDAQQRYKEKNSIELQRIYTLGKVLGKGFGQVLLNQAIKIAREQHSQFLWLGVWDQNPRAIHFYEKNGFDKMGKMDFFMGDEKYTDVVMLLEL</sequence>
<dbReference type="Pfam" id="PF00583">
    <property type="entry name" value="Acetyltransf_1"/>
    <property type="match status" value="1"/>
</dbReference>